<reference evidence="7" key="2">
    <citation type="submission" date="2023-06" db="EMBL/GenBank/DDBJ databases">
        <authorList>
            <person name="Ma L."/>
            <person name="Liu K.-W."/>
            <person name="Li Z."/>
            <person name="Hsiao Y.-Y."/>
            <person name="Qi Y."/>
            <person name="Fu T."/>
            <person name="Tang G."/>
            <person name="Zhang D."/>
            <person name="Sun W.-H."/>
            <person name="Liu D.-K."/>
            <person name="Li Y."/>
            <person name="Chen G.-Z."/>
            <person name="Liu X.-D."/>
            <person name="Liao X.-Y."/>
            <person name="Jiang Y.-T."/>
            <person name="Yu X."/>
            <person name="Hao Y."/>
            <person name="Huang J."/>
            <person name="Zhao X.-W."/>
            <person name="Ke S."/>
            <person name="Chen Y.-Y."/>
            <person name="Wu W.-L."/>
            <person name="Hsu J.-L."/>
            <person name="Lin Y.-F."/>
            <person name="Huang M.-D."/>
            <person name="Li C.-Y."/>
            <person name="Huang L."/>
            <person name="Wang Z.-W."/>
            <person name="Zhao X."/>
            <person name="Zhong W.-Y."/>
            <person name="Peng D.-H."/>
            <person name="Ahmad S."/>
            <person name="Lan S."/>
            <person name="Zhang J.-S."/>
            <person name="Tsai W.-C."/>
            <person name="Van De Peer Y."/>
            <person name="Liu Z.-J."/>
        </authorList>
    </citation>
    <scope>NUCLEOTIDE SEQUENCE</scope>
    <source>
        <strain evidence="7">CP</strain>
        <tissue evidence="7">Leaves</tissue>
    </source>
</reference>
<organism evidence="7 8">
    <name type="scientific">Acorus calamus</name>
    <name type="common">Sweet flag</name>
    <dbReference type="NCBI Taxonomy" id="4465"/>
    <lineage>
        <taxon>Eukaryota</taxon>
        <taxon>Viridiplantae</taxon>
        <taxon>Streptophyta</taxon>
        <taxon>Embryophyta</taxon>
        <taxon>Tracheophyta</taxon>
        <taxon>Spermatophyta</taxon>
        <taxon>Magnoliopsida</taxon>
        <taxon>Liliopsida</taxon>
        <taxon>Acoraceae</taxon>
        <taxon>Acorus</taxon>
    </lineage>
</organism>
<gene>
    <name evidence="7" type="ORF">QJS10_CPB17g01920</name>
</gene>
<evidence type="ECO:0000256" key="1">
    <source>
        <dbReference type="ARBA" id="ARBA00004239"/>
    </source>
</evidence>
<dbReference type="PROSITE" id="PS51767">
    <property type="entry name" value="PEPTIDASE_A1"/>
    <property type="match status" value="1"/>
</dbReference>
<dbReference type="SUPFAM" id="SSF50630">
    <property type="entry name" value="Acid proteases"/>
    <property type="match status" value="1"/>
</dbReference>
<dbReference type="InterPro" id="IPR032861">
    <property type="entry name" value="TAXi_N"/>
</dbReference>
<comment type="caution">
    <text evidence="7">The sequence shown here is derived from an EMBL/GenBank/DDBJ whole genome shotgun (WGS) entry which is preliminary data.</text>
</comment>
<name>A0AAV9CV17_ACOCL</name>
<evidence type="ECO:0000256" key="3">
    <source>
        <dbReference type="ARBA" id="ARBA00022525"/>
    </source>
</evidence>
<dbReference type="Pfam" id="PF14543">
    <property type="entry name" value="TAXi_N"/>
    <property type="match status" value="1"/>
</dbReference>
<dbReference type="InterPro" id="IPR032799">
    <property type="entry name" value="TAXi_C"/>
</dbReference>
<reference evidence="7" key="1">
    <citation type="journal article" date="2023" name="Nat. Commun.">
        <title>Diploid and tetraploid genomes of Acorus and the evolution of monocots.</title>
        <authorList>
            <person name="Ma L."/>
            <person name="Liu K.W."/>
            <person name="Li Z."/>
            <person name="Hsiao Y.Y."/>
            <person name="Qi Y."/>
            <person name="Fu T."/>
            <person name="Tang G.D."/>
            <person name="Zhang D."/>
            <person name="Sun W.H."/>
            <person name="Liu D.K."/>
            <person name="Li Y."/>
            <person name="Chen G.Z."/>
            <person name="Liu X.D."/>
            <person name="Liao X.Y."/>
            <person name="Jiang Y.T."/>
            <person name="Yu X."/>
            <person name="Hao Y."/>
            <person name="Huang J."/>
            <person name="Zhao X.W."/>
            <person name="Ke S."/>
            <person name="Chen Y.Y."/>
            <person name="Wu W.L."/>
            <person name="Hsu J.L."/>
            <person name="Lin Y.F."/>
            <person name="Huang M.D."/>
            <person name="Li C.Y."/>
            <person name="Huang L."/>
            <person name="Wang Z.W."/>
            <person name="Zhao X."/>
            <person name="Zhong W.Y."/>
            <person name="Peng D.H."/>
            <person name="Ahmad S."/>
            <person name="Lan S."/>
            <person name="Zhang J.S."/>
            <person name="Tsai W.C."/>
            <person name="Van de Peer Y."/>
            <person name="Liu Z.J."/>
        </authorList>
    </citation>
    <scope>NUCLEOTIDE SEQUENCE</scope>
    <source>
        <strain evidence="7">CP</strain>
    </source>
</reference>
<evidence type="ECO:0000313" key="8">
    <source>
        <dbReference type="Proteomes" id="UP001180020"/>
    </source>
</evidence>
<dbReference type="GO" id="GO:0006508">
    <property type="term" value="P:proteolysis"/>
    <property type="evidence" value="ECO:0007669"/>
    <property type="project" value="InterPro"/>
</dbReference>
<dbReference type="FunFam" id="2.40.70.10:FF:000041">
    <property type="entry name" value="Basic 7S globulin"/>
    <property type="match status" value="1"/>
</dbReference>
<dbReference type="Gene3D" id="2.40.70.10">
    <property type="entry name" value="Acid Proteases"/>
    <property type="match status" value="2"/>
</dbReference>
<evidence type="ECO:0000256" key="4">
    <source>
        <dbReference type="ARBA" id="ARBA00022729"/>
    </source>
</evidence>
<keyword evidence="8" id="KW-1185">Reference proteome</keyword>
<dbReference type="GO" id="GO:0004190">
    <property type="term" value="F:aspartic-type endopeptidase activity"/>
    <property type="evidence" value="ECO:0007669"/>
    <property type="project" value="InterPro"/>
</dbReference>
<evidence type="ECO:0000256" key="5">
    <source>
        <dbReference type="SAM" id="SignalP"/>
    </source>
</evidence>
<comment type="subcellular location">
    <subcellularLocation>
        <location evidence="1">Secreted</location>
        <location evidence="1">Extracellular space</location>
    </subcellularLocation>
</comment>
<keyword evidence="4 5" id="KW-0732">Signal</keyword>
<comment type="similarity">
    <text evidence="2">Belongs to the peptidase A1 family.</text>
</comment>
<evidence type="ECO:0000256" key="2">
    <source>
        <dbReference type="ARBA" id="ARBA00007447"/>
    </source>
</evidence>
<dbReference type="GO" id="GO:0005576">
    <property type="term" value="C:extracellular region"/>
    <property type="evidence" value="ECO:0007669"/>
    <property type="project" value="UniProtKB-SubCell"/>
</dbReference>
<sequence length="412" mass="44419">MEYYFSATVLFLLLHLLLSSPTTIFYTQTPTLLSPITKEPNTLQYTLTIHTINDSPTPVILLLDLGFAFTWLANCNTHHPLRHVPCNTPLCASLHSITCMNNNTCGLFAENPVTRTATPGPAVIDSIILRTTDGRNVGPLFTVVDFVLSCAGPSLLKGLAEGVVGLAGLGSTSNYGTTTFALCLSGSPSAPGVAFFNSVGPYIFQPNDIDLSTSLNYVPLLVNPVGGSTVITYHNRPSDEYYVKLTSIRVNGKPVPLDPSLLQLTKLSTTTPYTTMESSIYKAFVQSFVAESSATMNLTAIESVRPFKACYDEDDVDATRVGWAVPTVDFVMGDVFWRVFGGNSMVRAGDGKLCLAFVDGGRDAREGMVIGGFQMEDNMLEFDLGRGRLGFSSTLLLKGTTCSNFNFTTVGV</sequence>
<dbReference type="Proteomes" id="UP001180020">
    <property type="component" value="Unassembled WGS sequence"/>
</dbReference>
<dbReference type="InterPro" id="IPR001461">
    <property type="entry name" value="Aspartic_peptidase_A1"/>
</dbReference>
<dbReference type="AlphaFoldDB" id="A0AAV9CV17"/>
<dbReference type="PANTHER" id="PTHR47965:SF6">
    <property type="entry name" value="ASPARTIC PROTEINASE GIP1-RELATED"/>
    <property type="match status" value="1"/>
</dbReference>
<dbReference type="EMBL" id="JAUJYO010000017">
    <property type="protein sequence ID" value="KAK1292336.1"/>
    <property type="molecule type" value="Genomic_DNA"/>
</dbReference>
<evidence type="ECO:0000313" key="7">
    <source>
        <dbReference type="EMBL" id="KAK1292336.1"/>
    </source>
</evidence>
<dbReference type="Pfam" id="PF14541">
    <property type="entry name" value="TAXi_C"/>
    <property type="match status" value="1"/>
</dbReference>
<evidence type="ECO:0000259" key="6">
    <source>
        <dbReference type="PROSITE" id="PS51767"/>
    </source>
</evidence>
<protein>
    <recommendedName>
        <fullName evidence="6">Peptidase A1 domain-containing protein</fullName>
    </recommendedName>
</protein>
<dbReference type="InterPro" id="IPR033121">
    <property type="entry name" value="PEPTIDASE_A1"/>
</dbReference>
<proteinExistence type="inferred from homology"/>
<dbReference type="InterPro" id="IPR021109">
    <property type="entry name" value="Peptidase_aspartic_dom_sf"/>
</dbReference>
<feature type="domain" description="Peptidase A1" evidence="6">
    <location>
        <begin position="46"/>
        <end position="392"/>
    </location>
</feature>
<keyword evidence="3" id="KW-0964">Secreted</keyword>
<feature type="signal peptide" evidence="5">
    <location>
        <begin position="1"/>
        <end position="19"/>
    </location>
</feature>
<accession>A0AAV9CV17</accession>
<feature type="chain" id="PRO_5043922630" description="Peptidase A1 domain-containing protein" evidence="5">
    <location>
        <begin position="20"/>
        <end position="412"/>
    </location>
</feature>
<dbReference type="PANTHER" id="PTHR47965">
    <property type="entry name" value="ASPARTYL PROTEASE-RELATED"/>
    <property type="match status" value="1"/>
</dbReference>